<proteinExistence type="predicted"/>
<dbReference type="Pfam" id="PF00069">
    <property type="entry name" value="Pkinase"/>
    <property type="match status" value="1"/>
</dbReference>
<dbReference type="AlphaFoldDB" id="A0A848GYE8"/>
<evidence type="ECO:0000256" key="3">
    <source>
        <dbReference type="ARBA" id="ARBA00022777"/>
    </source>
</evidence>
<keyword evidence="1" id="KW-0808">Transferase</keyword>
<keyword evidence="4" id="KW-0067">ATP-binding</keyword>
<dbReference type="InterPro" id="IPR011009">
    <property type="entry name" value="Kinase-like_dom_sf"/>
</dbReference>
<dbReference type="Gene3D" id="3.30.200.20">
    <property type="entry name" value="Phosphorylase Kinase, domain 1"/>
    <property type="match status" value="1"/>
</dbReference>
<keyword evidence="3 6" id="KW-0418">Kinase</keyword>
<sequence>MPLHPTSQFLVDAIEALVTLDGRFEQMKLVNYNSVVDQRRGCFSLVFRARDKTTDTDVALKFFDPQGMMDTYRLEAFRREHQILEGLLGVPGCLQLAAGRTTYNLPLTVATGGTVPFPCEYFAIEWIDEEIDGYFLCQQQYSAQEKLRLFAKIVSAVATLHAHEVFHRDLKPDNMRLLRNGGQPAVVAIDLGTAARYTSPQIAAGYTYQVGHLFYASPESQCGLAGNRRVAPRTDVYALGCMLFELFNKDSYFNALLTKNPGYPAMLLAMRTGVRPTTSDRQQEDDWIRTLAALGNSLVPVAVNGAGSDIPPGIAGLVNEILFALTNIDYRRRPQLQWIHARLRSALAVLANEKACRRRIKQAQDARANRIEKIKRRENRLRQSLANRNHIEG</sequence>
<dbReference type="PANTHER" id="PTHR43289">
    <property type="entry name" value="MITOGEN-ACTIVATED PROTEIN KINASE KINASE KINASE 20-RELATED"/>
    <property type="match status" value="1"/>
</dbReference>
<keyword evidence="7" id="KW-1185">Reference proteome</keyword>
<comment type="caution">
    <text evidence="6">The sequence shown here is derived from an EMBL/GenBank/DDBJ whole genome shotgun (WGS) entry which is preliminary data.</text>
</comment>
<reference evidence="6 7" key="1">
    <citation type="submission" date="2020-04" db="EMBL/GenBank/DDBJ databases">
        <title>Ramlibacter sp. G-1-2-2 isolated from soil.</title>
        <authorList>
            <person name="Dahal R.H."/>
        </authorList>
    </citation>
    <scope>NUCLEOTIDE SEQUENCE [LARGE SCALE GENOMIC DNA]</scope>
    <source>
        <strain evidence="6 7">G-1-2-2</strain>
    </source>
</reference>
<dbReference type="GO" id="GO:0005524">
    <property type="term" value="F:ATP binding"/>
    <property type="evidence" value="ECO:0007669"/>
    <property type="project" value="UniProtKB-KW"/>
</dbReference>
<dbReference type="Gene3D" id="1.10.510.10">
    <property type="entry name" value="Transferase(Phosphotransferase) domain 1"/>
    <property type="match status" value="1"/>
</dbReference>
<feature type="domain" description="Protein kinase" evidence="5">
    <location>
        <begin position="32"/>
        <end position="343"/>
    </location>
</feature>
<evidence type="ECO:0000259" key="5">
    <source>
        <dbReference type="PROSITE" id="PS50011"/>
    </source>
</evidence>
<dbReference type="Proteomes" id="UP000541185">
    <property type="component" value="Unassembled WGS sequence"/>
</dbReference>
<dbReference type="InterPro" id="IPR000719">
    <property type="entry name" value="Prot_kinase_dom"/>
</dbReference>
<name>A0A848GYE8_9BURK</name>
<dbReference type="SMART" id="SM00220">
    <property type="entry name" value="S_TKc"/>
    <property type="match status" value="1"/>
</dbReference>
<gene>
    <name evidence="6" type="ORF">HHL11_05455</name>
</gene>
<dbReference type="PANTHER" id="PTHR43289:SF6">
    <property type="entry name" value="SERINE_THREONINE-PROTEIN KINASE NEKL-3"/>
    <property type="match status" value="1"/>
</dbReference>
<protein>
    <submittedName>
        <fullName evidence="6">Protein kinase</fullName>
    </submittedName>
</protein>
<accession>A0A848GYE8</accession>
<dbReference type="SUPFAM" id="SSF56112">
    <property type="entry name" value="Protein kinase-like (PK-like)"/>
    <property type="match status" value="1"/>
</dbReference>
<keyword evidence="2" id="KW-0547">Nucleotide-binding</keyword>
<dbReference type="PROSITE" id="PS50011">
    <property type="entry name" value="PROTEIN_KINASE_DOM"/>
    <property type="match status" value="1"/>
</dbReference>
<evidence type="ECO:0000313" key="6">
    <source>
        <dbReference type="EMBL" id="NML43187.1"/>
    </source>
</evidence>
<organism evidence="6 7">
    <name type="scientific">Ramlibacter agri</name>
    <dbReference type="NCBI Taxonomy" id="2728837"/>
    <lineage>
        <taxon>Bacteria</taxon>
        <taxon>Pseudomonadati</taxon>
        <taxon>Pseudomonadota</taxon>
        <taxon>Betaproteobacteria</taxon>
        <taxon>Burkholderiales</taxon>
        <taxon>Comamonadaceae</taxon>
        <taxon>Ramlibacter</taxon>
    </lineage>
</organism>
<evidence type="ECO:0000256" key="2">
    <source>
        <dbReference type="ARBA" id="ARBA00022741"/>
    </source>
</evidence>
<evidence type="ECO:0000313" key="7">
    <source>
        <dbReference type="Proteomes" id="UP000541185"/>
    </source>
</evidence>
<dbReference type="RefSeq" id="WP_169417411.1">
    <property type="nucleotide sequence ID" value="NZ_JABBFX010000001.1"/>
</dbReference>
<dbReference type="EMBL" id="JABBFX010000001">
    <property type="protein sequence ID" value="NML43187.1"/>
    <property type="molecule type" value="Genomic_DNA"/>
</dbReference>
<evidence type="ECO:0000256" key="4">
    <source>
        <dbReference type="ARBA" id="ARBA00022840"/>
    </source>
</evidence>
<evidence type="ECO:0000256" key="1">
    <source>
        <dbReference type="ARBA" id="ARBA00022679"/>
    </source>
</evidence>
<dbReference type="GO" id="GO:0004674">
    <property type="term" value="F:protein serine/threonine kinase activity"/>
    <property type="evidence" value="ECO:0007669"/>
    <property type="project" value="TreeGrafter"/>
</dbReference>